<accession>A0A1X0QNQ0</accession>
<dbReference type="Proteomes" id="UP000242414">
    <property type="component" value="Unassembled WGS sequence"/>
</dbReference>
<keyword evidence="1" id="KW-0472">Membrane</keyword>
<sequence length="150" mass="17753">MVPVKSSLIDNIVYRTYLPNAVIIISVVYIFSYLVQSITKLYHQRQKRIERQERQRLKANWKRIAAKQQFTNDLSCPQPVYHSSSSSSSLTLYNHHLDHSTESAYFWTRQQKKRLQLLWNWSVAMGYCEYSHGRELNALIEMLLKEKNGT</sequence>
<proteinExistence type="predicted"/>
<dbReference type="VEuPathDB" id="FungiDB:BCV72DRAFT_310092"/>
<protein>
    <submittedName>
        <fullName evidence="2">Uncharacterized protein</fullName>
    </submittedName>
</protein>
<feature type="transmembrane region" description="Helical" evidence="1">
    <location>
        <begin position="12"/>
        <end position="35"/>
    </location>
</feature>
<gene>
    <name evidence="2" type="ORF">BCV72DRAFT_310092</name>
</gene>
<dbReference type="EMBL" id="KV922143">
    <property type="protein sequence ID" value="ORE01379.1"/>
    <property type="molecule type" value="Genomic_DNA"/>
</dbReference>
<dbReference type="OrthoDB" id="2284119at2759"/>
<organism evidence="2">
    <name type="scientific">Rhizopus microsporus var. microsporus</name>
    <dbReference type="NCBI Taxonomy" id="86635"/>
    <lineage>
        <taxon>Eukaryota</taxon>
        <taxon>Fungi</taxon>
        <taxon>Fungi incertae sedis</taxon>
        <taxon>Mucoromycota</taxon>
        <taxon>Mucoromycotina</taxon>
        <taxon>Mucoromycetes</taxon>
        <taxon>Mucorales</taxon>
        <taxon>Mucorineae</taxon>
        <taxon>Rhizopodaceae</taxon>
        <taxon>Rhizopus</taxon>
    </lineage>
</organism>
<reference evidence="2" key="1">
    <citation type="journal article" date="2016" name="Proc. Natl. Acad. Sci. U.S.A.">
        <title>Lipid metabolic changes in an early divergent fungus govern the establishment of a mutualistic symbiosis with endobacteria.</title>
        <authorList>
            <person name="Lastovetsky O.A."/>
            <person name="Gaspar M.L."/>
            <person name="Mondo S.J."/>
            <person name="LaButti K.M."/>
            <person name="Sandor L."/>
            <person name="Grigoriev I.V."/>
            <person name="Henry S.A."/>
            <person name="Pawlowska T.E."/>
        </authorList>
    </citation>
    <scope>NUCLEOTIDE SEQUENCE [LARGE SCALE GENOMIC DNA]</scope>
    <source>
        <strain evidence="2">ATCC 52814</strain>
    </source>
</reference>
<dbReference type="AlphaFoldDB" id="A0A1X0QNQ0"/>
<keyword evidence="1" id="KW-0812">Transmembrane</keyword>
<evidence type="ECO:0000313" key="2">
    <source>
        <dbReference type="EMBL" id="ORE01379.1"/>
    </source>
</evidence>
<evidence type="ECO:0000256" key="1">
    <source>
        <dbReference type="SAM" id="Phobius"/>
    </source>
</evidence>
<name>A0A1X0QNQ0_RHIZD</name>
<keyword evidence="1" id="KW-1133">Transmembrane helix</keyword>